<feature type="compositionally biased region" description="Acidic residues" evidence="1">
    <location>
        <begin position="90"/>
        <end position="99"/>
    </location>
</feature>
<accession>A0AAE0GUN6</accession>
<sequence>MRSTKEKRELHGRGDASRCSLERCPAAREGDEGGGGGGGGPQGEGQRARRCRHRAEVDPKGKGKAVSASEDPKGKGKAATPSEDTGPTGEQDDDSVDVESEVEVYEVGAYVVFYCVVESLVNDPEILPTGFYHEKGKSATWIPDMSLLTGAIAHRADPPSEAVHGLKTRKRKPATLALTEEYCGVKVISLAVDKEDLPFEQNAPTLFSAWQSGMNMAFVAMEKSIGKSLKGNDKMAGPGGIGAQLLTAIEDKAYAFGDKSTWSLVLPYSHLRPIDKELLGKAYECEQPKGEFLPSASEDSG</sequence>
<dbReference type="Proteomes" id="UP001190700">
    <property type="component" value="Unassembled WGS sequence"/>
</dbReference>
<name>A0AAE0GUN6_9CHLO</name>
<proteinExistence type="predicted"/>
<reference evidence="2 3" key="1">
    <citation type="journal article" date="2015" name="Genome Biol. Evol.">
        <title>Comparative Genomics of a Bacterivorous Green Alga Reveals Evolutionary Causalities and Consequences of Phago-Mixotrophic Mode of Nutrition.</title>
        <authorList>
            <person name="Burns J.A."/>
            <person name="Paasch A."/>
            <person name="Narechania A."/>
            <person name="Kim E."/>
        </authorList>
    </citation>
    <scope>NUCLEOTIDE SEQUENCE [LARGE SCALE GENOMIC DNA]</scope>
    <source>
        <strain evidence="2 3">PLY_AMNH</strain>
    </source>
</reference>
<comment type="caution">
    <text evidence="2">The sequence shown here is derived from an EMBL/GenBank/DDBJ whole genome shotgun (WGS) entry which is preliminary data.</text>
</comment>
<dbReference type="AlphaFoldDB" id="A0AAE0GUN6"/>
<protein>
    <submittedName>
        <fullName evidence="2">Uncharacterized protein</fullName>
    </submittedName>
</protein>
<dbReference type="EMBL" id="LGRX02002219">
    <property type="protein sequence ID" value="KAK3284617.1"/>
    <property type="molecule type" value="Genomic_DNA"/>
</dbReference>
<evidence type="ECO:0000256" key="1">
    <source>
        <dbReference type="SAM" id="MobiDB-lite"/>
    </source>
</evidence>
<feature type="region of interest" description="Disordered" evidence="1">
    <location>
        <begin position="1"/>
        <end position="99"/>
    </location>
</feature>
<evidence type="ECO:0000313" key="2">
    <source>
        <dbReference type="EMBL" id="KAK3284617.1"/>
    </source>
</evidence>
<gene>
    <name evidence="2" type="ORF">CYMTET_7743</name>
</gene>
<evidence type="ECO:0000313" key="3">
    <source>
        <dbReference type="Proteomes" id="UP001190700"/>
    </source>
</evidence>
<feature type="compositionally biased region" description="Gly residues" evidence="1">
    <location>
        <begin position="33"/>
        <end position="43"/>
    </location>
</feature>
<feature type="compositionally biased region" description="Basic and acidic residues" evidence="1">
    <location>
        <begin position="1"/>
        <end position="16"/>
    </location>
</feature>
<organism evidence="2 3">
    <name type="scientific">Cymbomonas tetramitiformis</name>
    <dbReference type="NCBI Taxonomy" id="36881"/>
    <lineage>
        <taxon>Eukaryota</taxon>
        <taxon>Viridiplantae</taxon>
        <taxon>Chlorophyta</taxon>
        <taxon>Pyramimonadophyceae</taxon>
        <taxon>Pyramimonadales</taxon>
        <taxon>Pyramimonadaceae</taxon>
        <taxon>Cymbomonas</taxon>
    </lineage>
</organism>
<keyword evidence="3" id="KW-1185">Reference proteome</keyword>